<dbReference type="EMBL" id="CAJQUM010000001">
    <property type="protein sequence ID" value="CAG4883865.1"/>
    <property type="molecule type" value="Genomic_DNA"/>
</dbReference>
<keyword evidence="2" id="KW-1185">Reference proteome</keyword>
<protein>
    <submittedName>
        <fullName evidence="1">Uncharacterized protein</fullName>
    </submittedName>
</protein>
<gene>
    <name evidence="1" type="ORF">GTOL_11748</name>
</gene>
<reference evidence="1" key="1">
    <citation type="submission" date="2021-04" db="EMBL/GenBank/DDBJ databases">
        <authorList>
            <person name="Hornung B."/>
        </authorList>
    </citation>
    <scope>NUCLEOTIDE SEQUENCE</scope>
    <source>
        <strain evidence="1">G5G6</strain>
    </source>
</reference>
<name>A0A916J4R0_9PROT</name>
<evidence type="ECO:0000313" key="1">
    <source>
        <dbReference type="EMBL" id="CAG4883865.1"/>
    </source>
</evidence>
<dbReference type="Proteomes" id="UP000742786">
    <property type="component" value="Unassembled WGS sequence"/>
</dbReference>
<organism evidence="1 2">
    <name type="scientific">Georgfuchsia toluolica</name>
    <dbReference type="NCBI Taxonomy" id="424218"/>
    <lineage>
        <taxon>Bacteria</taxon>
        <taxon>Pseudomonadati</taxon>
        <taxon>Pseudomonadota</taxon>
        <taxon>Betaproteobacteria</taxon>
        <taxon>Nitrosomonadales</taxon>
        <taxon>Sterolibacteriaceae</taxon>
        <taxon>Georgfuchsia</taxon>
    </lineage>
</organism>
<sequence length="40" mass="4413">MHTSVMSPAMQLPDSEFINPVKKVAHLKPDAFQLFNGNTA</sequence>
<dbReference type="AlphaFoldDB" id="A0A916J4R0"/>
<evidence type="ECO:0000313" key="2">
    <source>
        <dbReference type="Proteomes" id="UP000742786"/>
    </source>
</evidence>
<comment type="caution">
    <text evidence="1">The sequence shown here is derived from an EMBL/GenBank/DDBJ whole genome shotgun (WGS) entry which is preliminary data.</text>
</comment>
<accession>A0A916J4R0</accession>
<proteinExistence type="predicted"/>